<evidence type="ECO:0000313" key="1">
    <source>
        <dbReference type="EMBL" id="CCQ43073.1"/>
    </source>
</evidence>
<accession>L8E9P9</accession>
<name>L8E9P9_HUMAN</name>
<dbReference type="EMBL" id="HF583576">
    <property type="protein sequence ID" value="CCQ43073.1"/>
    <property type="molecule type" value="Genomic_DNA"/>
</dbReference>
<proteinExistence type="predicted"/>
<gene>
    <name evidence="1" type="primary">C2orf54</name>
</gene>
<protein>
    <submittedName>
        <fullName evidence="1">Alternative protein C2orf54</fullName>
    </submittedName>
</protein>
<reference evidence="1" key="1">
    <citation type="journal article" date="2013" name="PLoS ONE">
        <title>Direct detection of alternative open reading frames translation products in human significantly expands the proteome.</title>
        <authorList>
            <person name="Vanderperre B."/>
            <person name="Lucier J.-F."/>
            <person name="Motard J."/>
            <person name="Tremblay G."/>
            <person name="Vanderperre S."/>
            <person name="Wisztorski M."/>
            <person name="Salzet M."/>
            <person name="Boisvert F.-M."/>
            <person name="Roucou X."/>
        </authorList>
    </citation>
    <scope>NUCLEOTIDE SEQUENCE</scope>
</reference>
<dbReference type="AlphaFoldDB" id="L8E9P9"/>
<dbReference type="ChiTaRS" id="C2orf54">
    <property type="organism name" value="human"/>
</dbReference>
<organism evidence="1">
    <name type="scientific">Homo sapiens</name>
    <name type="common">Human</name>
    <dbReference type="NCBI Taxonomy" id="9606"/>
    <lineage>
        <taxon>Eukaryota</taxon>
        <taxon>Metazoa</taxon>
        <taxon>Chordata</taxon>
        <taxon>Craniata</taxon>
        <taxon>Vertebrata</taxon>
        <taxon>Euteleostomi</taxon>
        <taxon>Mammalia</taxon>
        <taxon>Eutheria</taxon>
        <taxon>Euarchontoglires</taxon>
        <taxon>Primates</taxon>
        <taxon>Haplorrhini</taxon>
        <taxon>Catarrhini</taxon>
        <taxon>Hominidae</taxon>
        <taxon>Homo</taxon>
    </lineage>
</organism>
<sequence length="53" mass="5672">MALNYATWVCPGKGLAWSGGPPRIPSLPPRRVTPSAVDTLCPARSCVSSRTCW</sequence>